<dbReference type="OrthoDB" id="9813151at2"/>
<sequence length="834" mass="94075">MPRERRLKDNQIIQILCRSDDAVAIYTGEEILIEVANPAMQAAWGRDASVIGLTLSEALPEIEDQPFLGMLQEVWRTGIDNVGTAIPAELLVDGKLQHYYFDYAYRAVKDENGQVYAIFHTARDVTEKVNDREELKVAREREELLEREQALNEELAAANEELFATNEDLSAAQERLRILNQELEDRVDERTAELSRSESRLRYLLSDAPVAIAVLRGRELIVESANKMVLNAWGKTDEIIGKTLPEAIPELDGQEFLGILDAVYTEGEPFYGSEVKALLRQNGRLEEVYFNFVYQPIKDEAGKTNGIMITASIVTEQVFGRNQVQHLNEELIAINEELNESQDLLMSTNLDLKASEMRLDKIISELPVPVVVLMGPDQIIATTNEALLKYWDRTKEEVTGKTMLQVFPELKSQPYPDLWKRVLAGEGSVASIEIPVTYKDKLEGTERSFYIDYHCQALTDLGGNNVGVISTILDVTEKVRSRKQIEKAEAQLRLAIESSELGTWYIDVITREFKPSRRLKQIFGFYEEEDMLYDATTNQILDEYRQLVTEAVDHAILNGTSYDMEYPIKGFRDGAIRWVRATGKLYGEDANGHASFSGTVQNITQRKLEEQRKDDFLSIASHELKTPITTLKGALQLLNRYKDNLSSAIVPRLIEQANGSVEKITNLIDDLLNTTRTNEGQLHLNLSTFIVSKLLDDCCQHVRIGGKHDLIVQGDLQLEVEADEARIDQVVVNLVNNATKYAPDSRKIYLLIEDLGHLARVSVRDSGPGIPEEKIPHLFDRYYRADYGGAQYSGLGLGLYISAEIIKRHNGEIGVESKPGEGSTFWFTVPKKVG</sequence>
<dbReference type="PROSITE" id="PS50113">
    <property type="entry name" value="PAC"/>
    <property type="match status" value="1"/>
</dbReference>
<gene>
    <name evidence="10" type="ORF">GJU39_20815</name>
</gene>
<evidence type="ECO:0000256" key="3">
    <source>
        <dbReference type="ARBA" id="ARBA00022553"/>
    </source>
</evidence>
<dbReference type="PANTHER" id="PTHR43711">
    <property type="entry name" value="TWO-COMPONENT HISTIDINE KINASE"/>
    <property type="match status" value="1"/>
</dbReference>
<evidence type="ECO:0000256" key="6">
    <source>
        <dbReference type="ARBA" id="ARBA00023012"/>
    </source>
</evidence>
<dbReference type="PANTHER" id="PTHR43711:SF1">
    <property type="entry name" value="HISTIDINE KINASE 1"/>
    <property type="match status" value="1"/>
</dbReference>
<dbReference type="FunFam" id="3.30.565.10:FF:000006">
    <property type="entry name" value="Sensor histidine kinase WalK"/>
    <property type="match status" value="1"/>
</dbReference>
<dbReference type="InterPro" id="IPR000700">
    <property type="entry name" value="PAS-assoc_C"/>
</dbReference>
<keyword evidence="3" id="KW-0597">Phosphoprotein</keyword>
<evidence type="ECO:0000256" key="2">
    <source>
        <dbReference type="ARBA" id="ARBA00012438"/>
    </source>
</evidence>
<dbReference type="InterPro" id="IPR003594">
    <property type="entry name" value="HATPase_dom"/>
</dbReference>
<dbReference type="InterPro" id="IPR005467">
    <property type="entry name" value="His_kinase_dom"/>
</dbReference>
<evidence type="ECO:0000313" key="10">
    <source>
        <dbReference type="EMBL" id="MRX78524.1"/>
    </source>
</evidence>
<dbReference type="Gene3D" id="3.30.450.20">
    <property type="entry name" value="PAS domain"/>
    <property type="match status" value="4"/>
</dbReference>
<dbReference type="RefSeq" id="WP_154282928.1">
    <property type="nucleotide sequence ID" value="NZ_JBHUJQ010000001.1"/>
</dbReference>
<dbReference type="SMART" id="SM00091">
    <property type="entry name" value="PAS"/>
    <property type="match status" value="3"/>
</dbReference>
<dbReference type="Pfam" id="PF08447">
    <property type="entry name" value="PAS_3"/>
    <property type="match status" value="1"/>
</dbReference>
<evidence type="ECO:0000256" key="5">
    <source>
        <dbReference type="ARBA" id="ARBA00022777"/>
    </source>
</evidence>
<dbReference type="PRINTS" id="PR00344">
    <property type="entry name" value="BCTRLSENSOR"/>
</dbReference>
<dbReference type="SUPFAM" id="SSF47384">
    <property type="entry name" value="Homodimeric domain of signal transducing histidine kinase"/>
    <property type="match status" value="1"/>
</dbReference>
<dbReference type="InterPro" id="IPR036097">
    <property type="entry name" value="HisK_dim/P_sf"/>
</dbReference>
<dbReference type="SMART" id="SM00387">
    <property type="entry name" value="HATPase_c"/>
    <property type="match status" value="1"/>
</dbReference>
<dbReference type="InterPro" id="IPR000014">
    <property type="entry name" value="PAS"/>
</dbReference>
<keyword evidence="4" id="KW-0808">Transferase</keyword>
<dbReference type="InterPro" id="IPR035965">
    <property type="entry name" value="PAS-like_dom_sf"/>
</dbReference>
<dbReference type="InterPro" id="IPR013656">
    <property type="entry name" value="PAS_4"/>
</dbReference>
<dbReference type="Pfam" id="PF00512">
    <property type="entry name" value="HisKA"/>
    <property type="match status" value="1"/>
</dbReference>
<dbReference type="SMART" id="SM00388">
    <property type="entry name" value="HisKA"/>
    <property type="match status" value="1"/>
</dbReference>
<accession>A0A7K0G576</accession>
<dbReference type="CDD" id="cd00082">
    <property type="entry name" value="HisKA"/>
    <property type="match status" value="1"/>
</dbReference>
<dbReference type="AlphaFoldDB" id="A0A7K0G576"/>
<evidence type="ECO:0000313" key="11">
    <source>
        <dbReference type="Proteomes" id="UP000487757"/>
    </source>
</evidence>
<comment type="catalytic activity">
    <reaction evidence="1">
        <text>ATP + protein L-histidine = ADP + protein N-phospho-L-histidine.</text>
        <dbReference type="EC" id="2.7.13.3"/>
    </reaction>
</comment>
<dbReference type="Gene3D" id="1.10.287.130">
    <property type="match status" value="1"/>
</dbReference>
<dbReference type="PROSITE" id="PS50109">
    <property type="entry name" value="HIS_KIN"/>
    <property type="match status" value="1"/>
</dbReference>
<evidence type="ECO:0000256" key="1">
    <source>
        <dbReference type="ARBA" id="ARBA00000085"/>
    </source>
</evidence>
<dbReference type="InterPro" id="IPR003661">
    <property type="entry name" value="HisK_dim/P_dom"/>
</dbReference>
<keyword evidence="5" id="KW-0418">Kinase</keyword>
<dbReference type="EC" id="2.7.13.3" evidence="2"/>
<evidence type="ECO:0000259" key="9">
    <source>
        <dbReference type="PROSITE" id="PS50113"/>
    </source>
</evidence>
<dbReference type="CDD" id="cd00130">
    <property type="entry name" value="PAS"/>
    <property type="match status" value="2"/>
</dbReference>
<name>A0A7K0G576_9SPHI</name>
<feature type="domain" description="Histidine kinase" evidence="8">
    <location>
        <begin position="619"/>
        <end position="833"/>
    </location>
</feature>
<dbReference type="InterPro" id="IPR013655">
    <property type="entry name" value="PAS_fold_3"/>
</dbReference>
<evidence type="ECO:0000256" key="4">
    <source>
        <dbReference type="ARBA" id="ARBA00022679"/>
    </source>
</evidence>
<dbReference type="Pfam" id="PF02518">
    <property type="entry name" value="HATPase_c"/>
    <property type="match status" value="1"/>
</dbReference>
<evidence type="ECO:0000259" key="8">
    <source>
        <dbReference type="PROSITE" id="PS50109"/>
    </source>
</evidence>
<reference evidence="10 11" key="1">
    <citation type="submission" date="2019-11" db="EMBL/GenBank/DDBJ databases">
        <title>Pedobacter petrophilus genome.</title>
        <authorList>
            <person name="Feldbauer M.J."/>
            <person name="Newman J.D."/>
        </authorList>
    </citation>
    <scope>NUCLEOTIDE SEQUENCE [LARGE SCALE GENOMIC DNA]</scope>
    <source>
        <strain evidence="10 11">LMG 29686</strain>
    </source>
</reference>
<dbReference type="InterPro" id="IPR036890">
    <property type="entry name" value="HATPase_C_sf"/>
</dbReference>
<dbReference type="InterPro" id="IPR004358">
    <property type="entry name" value="Sig_transdc_His_kin-like_C"/>
</dbReference>
<dbReference type="InterPro" id="IPR001610">
    <property type="entry name" value="PAC"/>
</dbReference>
<protein>
    <recommendedName>
        <fullName evidence="2">histidine kinase</fullName>
        <ecNumber evidence="2">2.7.13.3</ecNumber>
    </recommendedName>
</protein>
<keyword evidence="11" id="KW-1185">Reference proteome</keyword>
<dbReference type="EMBL" id="WKKH01000057">
    <property type="protein sequence ID" value="MRX78524.1"/>
    <property type="molecule type" value="Genomic_DNA"/>
</dbReference>
<feature type="domain" description="PAC" evidence="9">
    <location>
        <begin position="562"/>
        <end position="615"/>
    </location>
</feature>
<dbReference type="SMART" id="SM00086">
    <property type="entry name" value="PAC"/>
    <property type="match status" value="4"/>
</dbReference>
<dbReference type="SUPFAM" id="SSF55785">
    <property type="entry name" value="PYP-like sensor domain (PAS domain)"/>
    <property type="match status" value="4"/>
</dbReference>
<dbReference type="GO" id="GO:0000155">
    <property type="term" value="F:phosphorelay sensor kinase activity"/>
    <property type="evidence" value="ECO:0007669"/>
    <property type="project" value="InterPro"/>
</dbReference>
<evidence type="ECO:0000256" key="7">
    <source>
        <dbReference type="SAM" id="Coils"/>
    </source>
</evidence>
<dbReference type="Gene3D" id="3.30.565.10">
    <property type="entry name" value="Histidine kinase-like ATPase, C-terminal domain"/>
    <property type="match status" value="1"/>
</dbReference>
<dbReference type="Pfam" id="PF08448">
    <property type="entry name" value="PAS_4"/>
    <property type="match status" value="3"/>
</dbReference>
<comment type="caution">
    <text evidence="10">The sequence shown here is derived from an EMBL/GenBank/DDBJ whole genome shotgun (WGS) entry which is preliminary data.</text>
</comment>
<dbReference type="SUPFAM" id="SSF55874">
    <property type="entry name" value="ATPase domain of HSP90 chaperone/DNA topoisomerase II/histidine kinase"/>
    <property type="match status" value="1"/>
</dbReference>
<keyword evidence="7" id="KW-0175">Coiled coil</keyword>
<feature type="coiled-coil region" evidence="7">
    <location>
        <begin position="128"/>
        <end position="200"/>
    </location>
</feature>
<organism evidence="10 11">
    <name type="scientific">Pedobacter petrophilus</name>
    <dbReference type="NCBI Taxonomy" id="1908241"/>
    <lineage>
        <taxon>Bacteria</taxon>
        <taxon>Pseudomonadati</taxon>
        <taxon>Bacteroidota</taxon>
        <taxon>Sphingobacteriia</taxon>
        <taxon>Sphingobacteriales</taxon>
        <taxon>Sphingobacteriaceae</taxon>
        <taxon>Pedobacter</taxon>
    </lineage>
</organism>
<dbReference type="NCBIfam" id="TIGR00229">
    <property type="entry name" value="sensory_box"/>
    <property type="match status" value="3"/>
</dbReference>
<proteinExistence type="predicted"/>
<keyword evidence="6" id="KW-0902">Two-component regulatory system</keyword>
<dbReference type="Proteomes" id="UP000487757">
    <property type="component" value="Unassembled WGS sequence"/>
</dbReference>
<dbReference type="InterPro" id="IPR050736">
    <property type="entry name" value="Sensor_HK_Regulatory"/>
</dbReference>